<reference evidence="2" key="1">
    <citation type="submission" date="2022-11" db="UniProtKB">
        <authorList>
            <consortium name="WormBaseParasite"/>
        </authorList>
    </citation>
    <scope>IDENTIFICATION</scope>
</reference>
<evidence type="ECO:0000313" key="2">
    <source>
        <dbReference type="WBParaSite" id="PS1159_v2.g6714.t1"/>
    </source>
</evidence>
<evidence type="ECO:0000313" key="1">
    <source>
        <dbReference type="Proteomes" id="UP000887580"/>
    </source>
</evidence>
<dbReference type="WBParaSite" id="PS1159_v2.g6714.t1">
    <property type="protein sequence ID" value="PS1159_v2.g6714.t1"/>
    <property type="gene ID" value="PS1159_v2.g6714"/>
</dbReference>
<protein>
    <submittedName>
        <fullName evidence="2">Uncharacterized protein</fullName>
    </submittedName>
</protein>
<sequence length="253" mass="29045">MYSCKKLLKLNFFKFGKSTFKRGYIPELIPWTSDGYLIDKRQRGDREILDLKWKCKDGRKIRFEIADEYDLVLIAQQMNDGFIREVNICKALNAKFDDFAALHFEMIKHCLPFRGTLLGFYENKLVCFRILRYIDSSDFVTAFGPPLKPGTEPKIIFKSDYAEEVAKLPLSNKKCQILVHFLQTCEHQINQFIPPETKKIAFGEAVFVNNNFKSQALGKVVSQACEDLARLNGCEFIGSVAVAKNSSKIAFRV</sequence>
<proteinExistence type="predicted"/>
<name>A0AC35GMP5_9BILA</name>
<organism evidence="1 2">
    <name type="scientific">Panagrolaimus sp. PS1159</name>
    <dbReference type="NCBI Taxonomy" id="55785"/>
    <lineage>
        <taxon>Eukaryota</taxon>
        <taxon>Metazoa</taxon>
        <taxon>Ecdysozoa</taxon>
        <taxon>Nematoda</taxon>
        <taxon>Chromadorea</taxon>
        <taxon>Rhabditida</taxon>
        <taxon>Tylenchina</taxon>
        <taxon>Panagrolaimomorpha</taxon>
        <taxon>Panagrolaimoidea</taxon>
        <taxon>Panagrolaimidae</taxon>
        <taxon>Panagrolaimus</taxon>
    </lineage>
</organism>
<dbReference type="Proteomes" id="UP000887580">
    <property type="component" value="Unplaced"/>
</dbReference>
<accession>A0AC35GMP5</accession>